<protein>
    <submittedName>
        <fullName evidence="1">Uncharacterized protein</fullName>
    </submittedName>
</protein>
<comment type="caution">
    <text evidence="1">The sequence shown here is derived from an EMBL/GenBank/DDBJ whole genome shotgun (WGS) entry which is preliminary data.</text>
</comment>
<organism evidence="1 2">
    <name type="scientific">Trichonephila clavata</name>
    <name type="common">Joro spider</name>
    <name type="synonym">Nephila clavata</name>
    <dbReference type="NCBI Taxonomy" id="2740835"/>
    <lineage>
        <taxon>Eukaryota</taxon>
        <taxon>Metazoa</taxon>
        <taxon>Ecdysozoa</taxon>
        <taxon>Arthropoda</taxon>
        <taxon>Chelicerata</taxon>
        <taxon>Arachnida</taxon>
        <taxon>Araneae</taxon>
        <taxon>Araneomorphae</taxon>
        <taxon>Entelegynae</taxon>
        <taxon>Araneoidea</taxon>
        <taxon>Nephilidae</taxon>
        <taxon>Trichonephila</taxon>
    </lineage>
</organism>
<dbReference type="Proteomes" id="UP000887116">
    <property type="component" value="Unassembled WGS sequence"/>
</dbReference>
<accession>A0A8X6IER9</accession>
<dbReference type="AlphaFoldDB" id="A0A8X6IER9"/>
<keyword evidence="2" id="KW-1185">Reference proteome</keyword>
<dbReference type="EMBL" id="BMAO01011728">
    <property type="protein sequence ID" value="GFQ75885.1"/>
    <property type="molecule type" value="Genomic_DNA"/>
</dbReference>
<reference evidence="1" key="1">
    <citation type="submission" date="2020-07" db="EMBL/GenBank/DDBJ databases">
        <title>Multicomponent nature underlies the extraordinary mechanical properties of spider dragline silk.</title>
        <authorList>
            <person name="Kono N."/>
            <person name="Nakamura H."/>
            <person name="Mori M."/>
            <person name="Yoshida Y."/>
            <person name="Ohtoshi R."/>
            <person name="Malay A.D."/>
            <person name="Moran D.A.P."/>
            <person name="Tomita M."/>
            <person name="Numata K."/>
            <person name="Arakawa K."/>
        </authorList>
    </citation>
    <scope>NUCLEOTIDE SEQUENCE</scope>
</reference>
<gene>
    <name evidence="1" type="ORF">TNCT_527271</name>
</gene>
<name>A0A8X6IER9_TRICU</name>
<evidence type="ECO:0000313" key="1">
    <source>
        <dbReference type="EMBL" id="GFQ75885.1"/>
    </source>
</evidence>
<evidence type="ECO:0000313" key="2">
    <source>
        <dbReference type="Proteomes" id="UP000887116"/>
    </source>
</evidence>
<proteinExistence type="predicted"/>
<sequence length="87" mass="10082">MAAFNSFSGERRMVTESHTEFFSKFTWQCSENFLFQFIIGRQIKWKSTFSLKLFSKAQSKSLHAAMVSQTKRMTGRMVRPGQEACCP</sequence>